<dbReference type="PROSITE" id="PS51318">
    <property type="entry name" value="TAT"/>
    <property type="match status" value="1"/>
</dbReference>
<name>A0ABV7A0B6_9PROT</name>
<feature type="chain" id="PRO_5046084177" evidence="1">
    <location>
        <begin position="30"/>
        <end position="591"/>
    </location>
</feature>
<dbReference type="PANTHER" id="PTHR11895">
    <property type="entry name" value="TRANSAMIDASE"/>
    <property type="match status" value="1"/>
</dbReference>
<keyword evidence="1" id="KW-0732">Signal</keyword>
<dbReference type="Pfam" id="PF01425">
    <property type="entry name" value="Amidase"/>
    <property type="match status" value="1"/>
</dbReference>
<sequence>MSDRHTTRRRMLQGLAVGAAGLAAGRAGAQEQNAPQSVPGALGAESPAAEAAAITPDTIAHAERVFGVTYTDAEREMLVEEIDQWIDRMVRLRQVDKPNTLAPATIFDPRLPGLAYREQGGTVTGSGRAAGSLPRNDTDIAFAPVWKQAEWIRSRQITSRRLTDIYLARIAQHGPRLECFVTVTADIARREADTADAEIAAGRYRGPLHGIPYGMKDIIDVAGVRGTWGATPWRDRIAEHDAVVTTRLREAGAVLLGKTTNGAIAYGDRWFGGITRNPFNTDEGSSGSSAGSASATAAALVGFGIGTETLGSIVSPSHRCGTTGLRPTFGRVPREGAMALCWSLDKVGPLCRSAEDTAFVLAAINGHNPTESGSLGHGFDCDAGRDVRGMRVGYNPQWFENAADPDRAALQAARDAGVELVEVSMPDLPYDALFAVVEAESAAAFEQLTLSNQDDSLVWQDAAAWPNTWRRARFISAVDMVNVDRLRRQVMTAAHDMFSGVDAVIGPNFAGAMLVITNFTGHPCLAFRSGFVNQRTRTIFGGTANEDETEYRVPYASTLWAPLFEEGNLVALGRAIEERLGVADERPEAFA</sequence>
<evidence type="ECO:0000259" key="2">
    <source>
        <dbReference type="Pfam" id="PF01425"/>
    </source>
</evidence>
<dbReference type="Proteomes" id="UP001595379">
    <property type="component" value="Unassembled WGS sequence"/>
</dbReference>
<organism evidence="3 4">
    <name type="scientific">Hyphobacterium vulgare</name>
    <dbReference type="NCBI Taxonomy" id="1736751"/>
    <lineage>
        <taxon>Bacteria</taxon>
        <taxon>Pseudomonadati</taxon>
        <taxon>Pseudomonadota</taxon>
        <taxon>Alphaproteobacteria</taxon>
        <taxon>Maricaulales</taxon>
        <taxon>Maricaulaceae</taxon>
        <taxon>Hyphobacterium</taxon>
    </lineage>
</organism>
<evidence type="ECO:0000313" key="4">
    <source>
        <dbReference type="Proteomes" id="UP001595379"/>
    </source>
</evidence>
<gene>
    <name evidence="3" type="ORF">ACFOOR_13960</name>
</gene>
<proteinExistence type="predicted"/>
<dbReference type="InterPro" id="IPR036928">
    <property type="entry name" value="AS_sf"/>
</dbReference>
<dbReference type="SUPFAM" id="SSF75304">
    <property type="entry name" value="Amidase signature (AS) enzymes"/>
    <property type="match status" value="1"/>
</dbReference>
<dbReference type="Gene3D" id="3.90.1300.10">
    <property type="entry name" value="Amidase signature (AS) domain"/>
    <property type="match status" value="1"/>
</dbReference>
<keyword evidence="4" id="KW-1185">Reference proteome</keyword>
<comment type="caution">
    <text evidence="3">The sequence shown here is derived from an EMBL/GenBank/DDBJ whole genome shotgun (WGS) entry which is preliminary data.</text>
</comment>
<dbReference type="PANTHER" id="PTHR11895:SF73">
    <property type="entry name" value="AMIDASE FAMILY PROTEIN"/>
    <property type="match status" value="1"/>
</dbReference>
<evidence type="ECO:0000256" key="1">
    <source>
        <dbReference type="SAM" id="SignalP"/>
    </source>
</evidence>
<dbReference type="InterPro" id="IPR023631">
    <property type="entry name" value="Amidase_dom"/>
</dbReference>
<dbReference type="InterPro" id="IPR006311">
    <property type="entry name" value="TAT_signal"/>
</dbReference>
<dbReference type="RefSeq" id="WP_343163197.1">
    <property type="nucleotide sequence ID" value="NZ_JBHRSV010000028.1"/>
</dbReference>
<accession>A0ABV7A0B6</accession>
<reference evidence="4" key="1">
    <citation type="journal article" date="2019" name="Int. J. Syst. Evol. Microbiol.">
        <title>The Global Catalogue of Microorganisms (GCM) 10K type strain sequencing project: providing services to taxonomists for standard genome sequencing and annotation.</title>
        <authorList>
            <consortium name="The Broad Institute Genomics Platform"/>
            <consortium name="The Broad Institute Genome Sequencing Center for Infectious Disease"/>
            <person name="Wu L."/>
            <person name="Ma J."/>
        </authorList>
    </citation>
    <scope>NUCLEOTIDE SEQUENCE [LARGE SCALE GENOMIC DNA]</scope>
    <source>
        <strain evidence="4">KCTC 52487</strain>
    </source>
</reference>
<protein>
    <submittedName>
        <fullName evidence="3">Amidase</fullName>
    </submittedName>
</protein>
<dbReference type="EMBL" id="JBHRSV010000028">
    <property type="protein sequence ID" value="MFC2927211.1"/>
    <property type="molecule type" value="Genomic_DNA"/>
</dbReference>
<feature type="signal peptide" evidence="1">
    <location>
        <begin position="1"/>
        <end position="29"/>
    </location>
</feature>
<feature type="domain" description="Amidase" evidence="2">
    <location>
        <begin position="162"/>
        <end position="448"/>
    </location>
</feature>
<evidence type="ECO:0000313" key="3">
    <source>
        <dbReference type="EMBL" id="MFC2927211.1"/>
    </source>
</evidence>
<dbReference type="InterPro" id="IPR000120">
    <property type="entry name" value="Amidase"/>
</dbReference>